<sequence>MQVQGDHQKMVHQYHRQAGPIIRYNSIDNGLLASPYYPYMYTNSVRSISQYQPSHRLVQAQAPQSSNPQPPLLPLPTTRPQHSSLPLRTSSGRLNRVVRKPKTQDSGVPKTNPKKTIHSAQSDDVGVVEDGREGHHRVLSDSVFAQSPHPSSLPLPKFFMRQRSATPSSKHSCKVEARSGKASVNDLRRVLRLP</sequence>
<proteinExistence type="predicted"/>
<reference evidence="2" key="1">
    <citation type="submission" date="2021-01" db="UniProtKB">
        <authorList>
            <consortium name="EnsemblPlants"/>
        </authorList>
    </citation>
    <scope>IDENTIFICATION</scope>
</reference>
<dbReference type="AlphaFoldDB" id="A0A7N0UID8"/>
<organism evidence="2 3">
    <name type="scientific">Kalanchoe fedtschenkoi</name>
    <name type="common">Lavender scallops</name>
    <name type="synonym">South American air plant</name>
    <dbReference type="NCBI Taxonomy" id="63787"/>
    <lineage>
        <taxon>Eukaryota</taxon>
        <taxon>Viridiplantae</taxon>
        <taxon>Streptophyta</taxon>
        <taxon>Embryophyta</taxon>
        <taxon>Tracheophyta</taxon>
        <taxon>Spermatophyta</taxon>
        <taxon>Magnoliopsida</taxon>
        <taxon>eudicotyledons</taxon>
        <taxon>Gunneridae</taxon>
        <taxon>Pentapetalae</taxon>
        <taxon>Saxifragales</taxon>
        <taxon>Crassulaceae</taxon>
        <taxon>Kalanchoe</taxon>
    </lineage>
</organism>
<dbReference type="Gramene" id="Kaladp0068s0367.1.v1.1">
    <property type="protein sequence ID" value="Kaladp0068s0367.1.v1.1.CDS.1"/>
    <property type="gene ID" value="Kaladp0068s0367.v1.1"/>
</dbReference>
<dbReference type="Pfam" id="PF15365">
    <property type="entry name" value="PNRC"/>
    <property type="match status" value="1"/>
</dbReference>
<keyword evidence="3" id="KW-1185">Reference proteome</keyword>
<dbReference type="Proteomes" id="UP000594263">
    <property type="component" value="Unplaced"/>
</dbReference>
<evidence type="ECO:0000256" key="1">
    <source>
        <dbReference type="SAM" id="MobiDB-lite"/>
    </source>
</evidence>
<name>A0A7N0UID8_KALFE</name>
<evidence type="ECO:0000313" key="2">
    <source>
        <dbReference type="EnsemblPlants" id="Kaladp0068s0367.1.v1.1.CDS.1"/>
    </source>
</evidence>
<dbReference type="EnsemblPlants" id="Kaladp0068s0367.1.v1.1">
    <property type="protein sequence ID" value="Kaladp0068s0367.1.v1.1.CDS.1"/>
    <property type="gene ID" value="Kaladp0068s0367.v1.1"/>
</dbReference>
<dbReference type="OMA" id="NCNVEAV"/>
<feature type="region of interest" description="Disordered" evidence="1">
    <location>
        <begin position="163"/>
        <end position="182"/>
    </location>
</feature>
<feature type="region of interest" description="Disordered" evidence="1">
    <location>
        <begin position="52"/>
        <end position="122"/>
    </location>
</feature>
<accession>A0A7N0UID8</accession>
<evidence type="ECO:0000313" key="3">
    <source>
        <dbReference type="Proteomes" id="UP000594263"/>
    </source>
</evidence>
<dbReference type="GO" id="GO:0016071">
    <property type="term" value="P:mRNA metabolic process"/>
    <property type="evidence" value="ECO:0007669"/>
    <property type="project" value="UniProtKB-ARBA"/>
</dbReference>
<feature type="compositionally biased region" description="Polar residues" evidence="1">
    <location>
        <begin position="82"/>
        <end position="93"/>
    </location>
</feature>
<protein>
    <submittedName>
        <fullName evidence="2">Uncharacterized protein</fullName>
    </submittedName>
</protein>
<dbReference type="InterPro" id="IPR028322">
    <property type="entry name" value="PNRC-like_rgn"/>
</dbReference>